<evidence type="ECO:0000256" key="2">
    <source>
        <dbReference type="ARBA" id="ARBA00022475"/>
    </source>
</evidence>
<proteinExistence type="inferred from homology"/>
<keyword evidence="3 7" id="KW-0732">Signal</keyword>
<dbReference type="AlphaFoldDB" id="A0A1W1XSD6"/>
<evidence type="ECO:0000256" key="3">
    <source>
        <dbReference type="ARBA" id="ARBA00022729"/>
    </source>
</evidence>
<gene>
    <name evidence="8" type="ORF">SAMN02746041_02753</name>
</gene>
<evidence type="ECO:0000313" key="9">
    <source>
        <dbReference type="Proteomes" id="UP000192783"/>
    </source>
</evidence>
<accession>A0A1W1XSD6</accession>
<protein>
    <submittedName>
        <fullName evidence="8">Predicted small secreted protein</fullName>
    </submittedName>
</protein>
<dbReference type="Proteomes" id="UP000192783">
    <property type="component" value="Unassembled WGS sequence"/>
</dbReference>
<keyword evidence="2" id="KW-1003">Cell membrane</keyword>
<evidence type="ECO:0000256" key="1">
    <source>
        <dbReference type="ARBA" id="ARBA00010296"/>
    </source>
</evidence>
<dbReference type="EMBL" id="FWXF01000018">
    <property type="protein sequence ID" value="SMC26762.1"/>
    <property type="molecule type" value="Genomic_DNA"/>
</dbReference>
<dbReference type="GO" id="GO:0016020">
    <property type="term" value="C:membrane"/>
    <property type="evidence" value="ECO:0007669"/>
    <property type="project" value="InterPro"/>
</dbReference>
<keyword evidence="4" id="KW-0472">Membrane</keyword>
<dbReference type="GO" id="GO:0009636">
    <property type="term" value="P:response to toxic substance"/>
    <property type="evidence" value="ECO:0007669"/>
    <property type="project" value="InterPro"/>
</dbReference>
<name>A0A1W1XSD6_9BACT</name>
<evidence type="ECO:0000313" key="8">
    <source>
        <dbReference type="EMBL" id="SMC26762.1"/>
    </source>
</evidence>
<dbReference type="Pfam" id="PF08085">
    <property type="entry name" value="Entericidin"/>
    <property type="match status" value="1"/>
</dbReference>
<evidence type="ECO:0000256" key="4">
    <source>
        <dbReference type="ARBA" id="ARBA00023136"/>
    </source>
</evidence>
<evidence type="ECO:0000256" key="5">
    <source>
        <dbReference type="ARBA" id="ARBA00023139"/>
    </source>
</evidence>
<comment type="similarity">
    <text evidence="1">Belongs to the EcnA/EcnB lipoprotein family.</text>
</comment>
<dbReference type="STRING" id="1121390.SAMN02746041_02753"/>
<evidence type="ECO:0000256" key="7">
    <source>
        <dbReference type="SAM" id="SignalP"/>
    </source>
</evidence>
<sequence>MKRWLVWCVALMLAAGSLTACNTVKGIGKDLKSLGRAIERASGP</sequence>
<dbReference type="OrthoDB" id="5398444at2"/>
<dbReference type="RefSeq" id="WP_139796641.1">
    <property type="nucleotide sequence ID" value="NZ_FWXF01000018.1"/>
</dbReference>
<feature type="chain" id="PRO_5013320523" evidence="7">
    <location>
        <begin position="21"/>
        <end position="44"/>
    </location>
</feature>
<reference evidence="8 9" key="1">
    <citation type="submission" date="2017-04" db="EMBL/GenBank/DDBJ databases">
        <authorList>
            <person name="Afonso C.L."/>
            <person name="Miller P.J."/>
            <person name="Scott M.A."/>
            <person name="Spackman E."/>
            <person name="Goraichik I."/>
            <person name="Dimitrov K.M."/>
            <person name="Suarez D.L."/>
            <person name="Swayne D.E."/>
        </authorList>
    </citation>
    <scope>NUCLEOTIDE SEQUENCE [LARGE SCALE GENOMIC DNA]</scope>
    <source>
        <strain evidence="8 9">DSM 13146</strain>
    </source>
</reference>
<keyword evidence="6" id="KW-0449">Lipoprotein</keyword>
<feature type="signal peptide" evidence="7">
    <location>
        <begin position="1"/>
        <end position="20"/>
    </location>
</feature>
<evidence type="ECO:0000256" key="6">
    <source>
        <dbReference type="ARBA" id="ARBA00023288"/>
    </source>
</evidence>
<organism evidence="8 9">
    <name type="scientific">Desulfacinum hydrothermale DSM 13146</name>
    <dbReference type="NCBI Taxonomy" id="1121390"/>
    <lineage>
        <taxon>Bacteria</taxon>
        <taxon>Pseudomonadati</taxon>
        <taxon>Thermodesulfobacteriota</taxon>
        <taxon>Syntrophobacteria</taxon>
        <taxon>Syntrophobacterales</taxon>
        <taxon>Syntrophobacteraceae</taxon>
        <taxon>Desulfacinum</taxon>
    </lineage>
</organism>
<keyword evidence="5" id="KW-0564">Palmitate</keyword>
<keyword evidence="9" id="KW-1185">Reference proteome</keyword>
<dbReference type="PROSITE" id="PS51257">
    <property type="entry name" value="PROKAR_LIPOPROTEIN"/>
    <property type="match status" value="1"/>
</dbReference>
<dbReference type="InterPro" id="IPR012556">
    <property type="entry name" value="Entericidin"/>
</dbReference>